<organism evidence="2">
    <name type="scientific">Camponotus floridanus</name>
    <name type="common">Florida carpenter ant</name>
    <dbReference type="NCBI Taxonomy" id="104421"/>
    <lineage>
        <taxon>Eukaryota</taxon>
        <taxon>Metazoa</taxon>
        <taxon>Ecdysozoa</taxon>
        <taxon>Arthropoda</taxon>
        <taxon>Hexapoda</taxon>
        <taxon>Insecta</taxon>
        <taxon>Pterygota</taxon>
        <taxon>Neoptera</taxon>
        <taxon>Endopterygota</taxon>
        <taxon>Hymenoptera</taxon>
        <taxon>Apocrita</taxon>
        <taxon>Aculeata</taxon>
        <taxon>Formicoidea</taxon>
        <taxon>Formicidae</taxon>
        <taxon>Formicinae</taxon>
        <taxon>Camponotus</taxon>
    </lineage>
</organism>
<dbReference type="AlphaFoldDB" id="E1ZXY4"/>
<accession>E1ZXY4</accession>
<protein>
    <submittedName>
        <fullName evidence="1">Uncharacterized protein</fullName>
    </submittedName>
</protein>
<evidence type="ECO:0000313" key="1">
    <source>
        <dbReference type="EMBL" id="EFN73966.1"/>
    </source>
</evidence>
<dbReference type="OrthoDB" id="7609169at2759"/>
<name>E1ZXY4_CAMFO</name>
<proteinExistence type="predicted"/>
<dbReference type="Proteomes" id="UP000000311">
    <property type="component" value="Unassembled WGS sequence"/>
</dbReference>
<dbReference type="EMBL" id="GL435155">
    <property type="protein sequence ID" value="EFN73966.1"/>
    <property type="molecule type" value="Genomic_DNA"/>
</dbReference>
<keyword evidence="2" id="KW-1185">Reference proteome</keyword>
<sequence>MSSSSDREYHTVTRDGIFASTPIDDVPARNYTISLSQIGTASSLSGDRIEDGLQSQRANRLNNAKTYKSPKEKQSQNLLGIYWNATYSPPCFSMSDLLWQEFVNKNHKEMPEYLASCSAQVIYKQSDFLHKHPDIPPKFESPPHLPGSVCIRGYSTRETKKWITNVTYYPKEETKVRQTKTRKRNKKKQKKRTVTLKSMNTLNETTTVYDVDDEMDVEFETGGRDGKRMSFSEFCQKRKLDNVRDSF</sequence>
<gene>
    <name evidence="1" type="ORF">EAG_05210</name>
</gene>
<reference evidence="1 2" key="1">
    <citation type="journal article" date="2010" name="Science">
        <title>Genomic comparison of the ants Camponotus floridanus and Harpegnathos saltator.</title>
        <authorList>
            <person name="Bonasio R."/>
            <person name="Zhang G."/>
            <person name="Ye C."/>
            <person name="Mutti N.S."/>
            <person name="Fang X."/>
            <person name="Qin N."/>
            <person name="Donahue G."/>
            <person name="Yang P."/>
            <person name="Li Q."/>
            <person name="Li C."/>
            <person name="Zhang P."/>
            <person name="Huang Z."/>
            <person name="Berger S.L."/>
            <person name="Reinberg D."/>
            <person name="Wang J."/>
            <person name="Liebig J."/>
        </authorList>
    </citation>
    <scope>NUCLEOTIDE SEQUENCE [LARGE SCALE GENOMIC DNA]</scope>
    <source>
        <strain evidence="2">C129</strain>
    </source>
</reference>
<dbReference type="InParanoid" id="E1ZXY4"/>
<evidence type="ECO:0000313" key="2">
    <source>
        <dbReference type="Proteomes" id="UP000000311"/>
    </source>
</evidence>